<comment type="caution">
    <text evidence="2">The sequence shown here is derived from an EMBL/GenBank/DDBJ whole genome shotgun (WGS) entry which is preliminary data.</text>
</comment>
<reference evidence="2 3" key="1">
    <citation type="journal article" date="2021" name="BMC Biol.">
        <title>Horizontally acquired antibacterial genes associated with adaptive radiation of ladybird beetles.</title>
        <authorList>
            <person name="Li H.S."/>
            <person name="Tang X.F."/>
            <person name="Huang Y.H."/>
            <person name="Xu Z.Y."/>
            <person name="Chen M.L."/>
            <person name="Du X.Y."/>
            <person name="Qiu B.Y."/>
            <person name="Chen P.T."/>
            <person name="Zhang W."/>
            <person name="Slipinski A."/>
            <person name="Escalona H.E."/>
            <person name="Waterhouse R.M."/>
            <person name="Zwick A."/>
            <person name="Pang H."/>
        </authorList>
    </citation>
    <scope>NUCLEOTIDE SEQUENCE [LARGE SCALE GENOMIC DNA]</scope>
    <source>
        <strain evidence="2">SYSU2018</strain>
    </source>
</reference>
<gene>
    <name evidence="2" type="ORF">HHI36_016716</name>
</gene>
<protein>
    <submittedName>
        <fullName evidence="2">Uncharacterized protein</fullName>
    </submittedName>
</protein>
<proteinExistence type="predicted"/>
<feature type="region of interest" description="Disordered" evidence="1">
    <location>
        <begin position="15"/>
        <end position="35"/>
    </location>
</feature>
<name>A0ABD2NKI1_9CUCU</name>
<dbReference type="EMBL" id="JABFTP020000124">
    <property type="protein sequence ID" value="KAL3279203.1"/>
    <property type="molecule type" value="Genomic_DNA"/>
</dbReference>
<keyword evidence="3" id="KW-1185">Reference proteome</keyword>
<evidence type="ECO:0000313" key="3">
    <source>
        <dbReference type="Proteomes" id="UP001516400"/>
    </source>
</evidence>
<evidence type="ECO:0000256" key="1">
    <source>
        <dbReference type="SAM" id="MobiDB-lite"/>
    </source>
</evidence>
<sequence>MYRIEFDGQDHLEEYEGDYDSQGSGVTHNPLRDNISRNKNESMREVAPKQLYDFKEQPIQVTLSKYLQMRFDYEVSNIDEDTSLDVEHDYTETEAGFLEKLTFSEESDNSLKDPSNEADASLSKTYESSIIGEIEIHQETHQKDLFSQYFENFTNLRDHSAREKGLGGITNADERGRHENHAKVPEFVKRSLRDHIAKFHIPQTHCSHERSRRNYLDCHLNISRMFQKYRSEREQLKGY</sequence>
<dbReference type="AlphaFoldDB" id="A0ABD2NKI1"/>
<organism evidence="2 3">
    <name type="scientific">Cryptolaemus montrouzieri</name>
    <dbReference type="NCBI Taxonomy" id="559131"/>
    <lineage>
        <taxon>Eukaryota</taxon>
        <taxon>Metazoa</taxon>
        <taxon>Ecdysozoa</taxon>
        <taxon>Arthropoda</taxon>
        <taxon>Hexapoda</taxon>
        <taxon>Insecta</taxon>
        <taxon>Pterygota</taxon>
        <taxon>Neoptera</taxon>
        <taxon>Endopterygota</taxon>
        <taxon>Coleoptera</taxon>
        <taxon>Polyphaga</taxon>
        <taxon>Cucujiformia</taxon>
        <taxon>Coccinelloidea</taxon>
        <taxon>Coccinellidae</taxon>
        <taxon>Scymninae</taxon>
        <taxon>Scymnini</taxon>
        <taxon>Cryptolaemus</taxon>
    </lineage>
</organism>
<accession>A0ABD2NKI1</accession>
<evidence type="ECO:0000313" key="2">
    <source>
        <dbReference type="EMBL" id="KAL3279203.1"/>
    </source>
</evidence>
<dbReference type="Proteomes" id="UP001516400">
    <property type="component" value="Unassembled WGS sequence"/>
</dbReference>